<dbReference type="InterPro" id="IPR002656">
    <property type="entry name" value="Acyl_transf_3_dom"/>
</dbReference>
<feature type="transmembrane region" description="Helical" evidence="1">
    <location>
        <begin position="278"/>
        <end position="296"/>
    </location>
</feature>
<keyword evidence="4" id="KW-0808">Transferase</keyword>
<dbReference type="EC" id="2.3.1.-" evidence="4"/>
<feature type="domain" description="Acyltransferase 3" evidence="2">
    <location>
        <begin position="13"/>
        <end position="333"/>
    </location>
</feature>
<dbReference type="PANTHER" id="PTHR23028:SF53">
    <property type="entry name" value="ACYL_TRANSF_3 DOMAIN-CONTAINING PROTEIN"/>
    <property type="match status" value="1"/>
</dbReference>
<proteinExistence type="predicted"/>
<gene>
    <name evidence="4" type="ORF">Q2T77_32810</name>
</gene>
<keyword evidence="1" id="KW-1133">Transmembrane helix</keyword>
<dbReference type="PANTHER" id="PTHR23028">
    <property type="entry name" value="ACETYLTRANSFERASE"/>
    <property type="match status" value="1"/>
</dbReference>
<keyword evidence="1" id="KW-0472">Membrane</keyword>
<sequence length="642" mass="69560">MLTSEHSLKYRRDIDGLRAIAVLAVLAFHAFPSALPGGFIGVDIFFVISGFLITSIILRSLAGDGFSYRDFYARRIERIFPALALVLAATFAVGWHVLLPGGLAQLGKHAAAGAGFVSNFAFWGEAGYFDSAAETKPLLHLWSLAIEEQFYLIWPLLLGLAWKRKWRIFGVVVAVAAVSFAINLGTVHSHQTAAFYSPASRFWELMVGGMLACWRLRGPRAQSAALTHSQSVAGLALIVLGLIFIRGGGAFPGWWALLPTLGAFLCIAAGPSGIVNRYVLGARPMVWIGLISYPLYLWHWPLLAYARILDIGEGAWTVRAAALVLSFVLAYLTFKFVEFPIRSRAWNRVAGSMLVAPMVAIFALGLGAYTANGFGFRLEGTPLAFASHDYDFKIDSRSGECWASSTDSPDVYAKTCVDREDGSGKPLVMLWGDSHAGRFAAGLRREVDGKARFAVFARDSCPPIVEFAYPRCVEANSYVLSQVSKIKPDTVVLFGHWAYYLASPSKVSLQDLAATAAQLKAAGVSRIIVMGPAPTWTEPLPKVLAELHRDAGGAIPVRTTSKLAKEVAEADETMARFAAGVPGVEYFSTFKAMCNEEGCLTYTVNSPEGLTTWDYGHLTTSAAQYVARQMGSLVDSAPSARP</sequence>
<dbReference type="InterPro" id="IPR050879">
    <property type="entry name" value="Acyltransferase_3"/>
</dbReference>
<feature type="transmembrane region" description="Helical" evidence="1">
    <location>
        <begin position="316"/>
        <end position="337"/>
    </location>
</feature>
<feature type="transmembrane region" description="Helical" evidence="1">
    <location>
        <begin position="251"/>
        <end position="271"/>
    </location>
</feature>
<dbReference type="Pfam" id="PF01757">
    <property type="entry name" value="Acyl_transf_3"/>
    <property type="match status" value="1"/>
</dbReference>
<evidence type="ECO:0000259" key="2">
    <source>
        <dbReference type="Pfam" id="PF01757"/>
    </source>
</evidence>
<dbReference type="Proteomes" id="UP001169027">
    <property type="component" value="Unassembled WGS sequence"/>
</dbReference>
<evidence type="ECO:0000256" key="1">
    <source>
        <dbReference type="SAM" id="Phobius"/>
    </source>
</evidence>
<evidence type="ECO:0000313" key="4">
    <source>
        <dbReference type="EMBL" id="MDO1537059.1"/>
    </source>
</evidence>
<feature type="transmembrane region" description="Helical" evidence="1">
    <location>
        <begin position="193"/>
        <end position="214"/>
    </location>
</feature>
<feature type="transmembrane region" description="Helical" evidence="1">
    <location>
        <begin position="79"/>
        <end position="98"/>
    </location>
</feature>
<feature type="transmembrane region" description="Helical" evidence="1">
    <location>
        <begin position="139"/>
        <end position="161"/>
    </location>
</feature>
<feature type="domain" description="SGNH" evidence="3">
    <location>
        <begin position="412"/>
        <end position="630"/>
    </location>
</feature>
<keyword evidence="5" id="KW-1185">Reference proteome</keyword>
<dbReference type="InterPro" id="IPR043968">
    <property type="entry name" value="SGNH"/>
</dbReference>
<reference evidence="4" key="1">
    <citation type="submission" date="2023-06" db="EMBL/GenBank/DDBJ databases">
        <authorList>
            <person name="Jiang Y."/>
            <person name="Liu Q."/>
        </authorList>
    </citation>
    <scope>NUCLEOTIDE SEQUENCE</scope>
    <source>
        <strain evidence="4">CGMCC 1.12090</strain>
    </source>
</reference>
<organism evidence="4 5">
    <name type="scientific">Variovorax ginsengisoli</name>
    <dbReference type="NCBI Taxonomy" id="363844"/>
    <lineage>
        <taxon>Bacteria</taxon>
        <taxon>Pseudomonadati</taxon>
        <taxon>Pseudomonadota</taxon>
        <taxon>Betaproteobacteria</taxon>
        <taxon>Burkholderiales</taxon>
        <taxon>Comamonadaceae</taxon>
        <taxon>Variovorax</taxon>
    </lineage>
</organism>
<feature type="transmembrane region" description="Helical" evidence="1">
    <location>
        <begin position="349"/>
        <end position="369"/>
    </location>
</feature>
<feature type="transmembrane region" description="Helical" evidence="1">
    <location>
        <begin position="38"/>
        <end position="58"/>
    </location>
</feature>
<dbReference type="EMBL" id="JAUKVY010000034">
    <property type="protein sequence ID" value="MDO1537059.1"/>
    <property type="molecule type" value="Genomic_DNA"/>
</dbReference>
<protein>
    <submittedName>
        <fullName evidence="4">Acyltransferase family protein</fullName>
        <ecNumber evidence="4">2.3.1.-</ecNumber>
    </submittedName>
</protein>
<dbReference type="GO" id="GO:0016746">
    <property type="term" value="F:acyltransferase activity"/>
    <property type="evidence" value="ECO:0007669"/>
    <property type="project" value="UniProtKB-KW"/>
</dbReference>
<comment type="caution">
    <text evidence="4">The sequence shown here is derived from an EMBL/GenBank/DDBJ whole genome shotgun (WGS) entry which is preliminary data.</text>
</comment>
<accession>A0ABT8SDR7</accession>
<feature type="transmembrane region" description="Helical" evidence="1">
    <location>
        <begin position="16"/>
        <end position="32"/>
    </location>
</feature>
<dbReference type="Pfam" id="PF19040">
    <property type="entry name" value="SGNH"/>
    <property type="match status" value="1"/>
</dbReference>
<keyword evidence="4" id="KW-0012">Acyltransferase</keyword>
<feature type="transmembrane region" description="Helical" evidence="1">
    <location>
        <begin position="226"/>
        <end position="245"/>
    </location>
</feature>
<keyword evidence="1" id="KW-0812">Transmembrane</keyword>
<evidence type="ECO:0000313" key="5">
    <source>
        <dbReference type="Proteomes" id="UP001169027"/>
    </source>
</evidence>
<name>A0ABT8SDR7_9BURK</name>
<evidence type="ECO:0000259" key="3">
    <source>
        <dbReference type="Pfam" id="PF19040"/>
    </source>
</evidence>
<feature type="transmembrane region" description="Helical" evidence="1">
    <location>
        <begin position="168"/>
        <end position="187"/>
    </location>
</feature>